<dbReference type="AlphaFoldDB" id="A0A1H1MQT9"/>
<name>A0A1H1MQT9_9CORY</name>
<organism evidence="2 3">
    <name type="scientific">Corynebacterium timonense</name>
    <dbReference type="NCBI Taxonomy" id="441500"/>
    <lineage>
        <taxon>Bacteria</taxon>
        <taxon>Bacillati</taxon>
        <taxon>Actinomycetota</taxon>
        <taxon>Actinomycetes</taxon>
        <taxon>Mycobacteriales</taxon>
        <taxon>Corynebacteriaceae</taxon>
        <taxon>Corynebacterium</taxon>
    </lineage>
</organism>
<feature type="transmembrane region" description="Helical" evidence="1">
    <location>
        <begin position="23"/>
        <end position="42"/>
    </location>
</feature>
<evidence type="ECO:0000313" key="2">
    <source>
        <dbReference type="EMBL" id="SDR89012.1"/>
    </source>
</evidence>
<evidence type="ECO:0000256" key="1">
    <source>
        <dbReference type="SAM" id="Phobius"/>
    </source>
</evidence>
<feature type="transmembrane region" description="Helical" evidence="1">
    <location>
        <begin position="48"/>
        <end position="66"/>
    </location>
</feature>
<dbReference type="eggNOG" id="ENOG5031JSC">
    <property type="taxonomic scope" value="Bacteria"/>
</dbReference>
<dbReference type="EMBL" id="LT629765">
    <property type="protein sequence ID" value="SDR89012.1"/>
    <property type="molecule type" value="Genomic_DNA"/>
</dbReference>
<proteinExistence type="predicted"/>
<evidence type="ECO:0000313" key="3">
    <source>
        <dbReference type="Proteomes" id="UP000182237"/>
    </source>
</evidence>
<dbReference type="Proteomes" id="UP000182237">
    <property type="component" value="Chromosome I"/>
</dbReference>
<keyword evidence="1" id="KW-0812">Transmembrane</keyword>
<reference evidence="2 3" key="1">
    <citation type="submission" date="2016-10" db="EMBL/GenBank/DDBJ databases">
        <authorList>
            <person name="de Groot N.N."/>
        </authorList>
    </citation>
    <scope>NUCLEOTIDE SEQUENCE [LARGE SCALE GENOMIC DNA]</scope>
    <source>
        <strain evidence="2 3">DSM 45434</strain>
    </source>
</reference>
<keyword evidence="1" id="KW-1133">Transmembrane helix</keyword>
<dbReference type="STRING" id="1203190.GCA_000312345_00190"/>
<sequence length="79" mass="8699">MAMTMQPRPNNPIERRKQAVRRYSRNAAIWVGGGLAGGVLLGLLAGSWFLLFLGLVAAVAGGWTNYSKVQKVVNHRDQY</sequence>
<protein>
    <submittedName>
        <fullName evidence="2">Uncharacterized protein</fullName>
    </submittedName>
</protein>
<gene>
    <name evidence="2" type="ORF">SAMN04488539_0586</name>
</gene>
<keyword evidence="3" id="KW-1185">Reference proteome</keyword>
<accession>A0A1H1MQT9</accession>
<keyword evidence="1" id="KW-0472">Membrane</keyword>